<accession>A0A8X6UE35</accession>
<sequence>MQVVLKSVQELLAKNEKSASRAILFRFLWDDFMPSNTIREDQLSKVMTSQILKFAILHVPCDSKVRIGPMSRRFPQLDTIIQ</sequence>
<keyword evidence="2" id="KW-1185">Reference proteome</keyword>
<comment type="caution">
    <text evidence="1">The sequence shown here is derived from an EMBL/GenBank/DDBJ whole genome shotgun (WGS) entry which is preliminary data.</text>
</comment>
<organism evidence="1 2">
    <name type="scientific">Nephila pilipes</name>
    <name type="common">Giant wood spider</name>
    <name type="synonym">Nephila maculata</name>
    <dbReference type="NCBI Taxonomy" id="299642"/>
    <lineage>
        <taxon>Eukaryota</taxon>
        <taxon>Metazoa</taxon>
        <taxon>Ecdysozoa</taxon>
        <taxon>Arthropoda</taxon>
        <taxon>Chelicerata</taxon>
        <taxon>Arachnida</taxon>
        <taxon>Araneae</taxon>
        <taxon>Araneomorphae</taxon>
        <taxon>Entelegynae</taxon>
        <taxon>Araneoidea</taxon>
        <taxon>Nephilidae</taxon>
        <taxon>Nephila</taxon>
    </lineage>
</organism>
<dbReference type="Proteomes" id="UP000887013">
    <property type="component" value="Unassembled WGS sequence"/>
</dbReference>
<protein>
    <submittedName>
        <fullName evidence="1">Uncharacterized protein</fullName>
    </submittedName>
</protein>
<gene>
    <name evidence="1" type="ORF">NPIL_243621</name>
</gene>
<reference evidence="1" key="1">
    <citation type="submission" date="2020-08" db="EMBL/GenBank/DDBJ databases">
        <title>Multicomponent nature underlies the extraordinary mechanical properties of spider dragline silk.</title>
        <authorList>
            <person name="Kono N."/>
            <person name="Nakamura H."/>
            <person name="Mori M."/>
            <person name="Yoshida Y."/>
            <person name="Ohtoshi R."/>
            <person name="Malay A.D."/>
            <person name="Moran D.A.P."/>
            <person name="Tomita M."/>
            <person name="Numata K."/>
            <person name="Arakawa K."/>
        </authorList>
    </citation>
    <scope>NUCLEOTIDE SEQUENCE</scope>
</reference>
<evidence type="ECO:0000313" key="2">
    <source>
        <dbReference type="Proteomes" id="UP000887013"/>
    </source>
</evidence>
<name>A0A8X6UE35_NEPPI</name>
<dbReference type="EMBL" id="BMAW01078111">
    <property type="protein sequence ID" value="GFU09643.1"/>
    <property type="molecule type" value="Genomic_DNA"/>
</dbReference>
<proteinExistence type="predicted"/>
<evidence type="ECO:0000313" key="1">
    <source>
        <dbReference type="EMBL" id="GFU09643.1"/>
    </source>
</evidence>
<dbReference type="AlphaFoldDB" id="A0A8X6UE35"/>